<evidence type="ECO:0000313" key="2">
    <source>
        <dbReference type="Proteomes" id="UP000639338"/>
    </source>
</evidence>
<gene>
    <name evidence="1" type="ORF">HCN44_005754</name>
</gene>
<keyword evidence="2" id="KW-1185">Reference proteome</keyword>
<evidence type="ECO:0000313" key="1">
    <source>
        <dbReference type="EMBL" id="KAF7992973.1"/>
    </source>
</evidence>
<dbReference type="PANTHER" id="PTHR31909:SF3">
    <property type="entry name" value="SIMILAR TO PROTEIN C20ORF85 HOMOLOG"/>
    <property type="match status" value="1"/>
</dbReference>
<protein>
    <recommendedName>
        <fullName evidence="3">GAG-pre-integrase domain-containing protein</fullName>
    </recommendedName>
</protein>
<dbReference type="Pfam" id="PF14945">
    <property type="entry name" value="LLC1"/>
    <property type="match status" value="1"/>
</dbReference>
<organism evidence="1 2">
    <name type="scientific">Aphidius gifuensis</name>
    <name type="common">Parasitoid wasp</name>
    <dbReference type="NCBI Taxonomy" id="684658"/>
    <lineage>
        <taxon>Eukaryota</taxon>
        <taxon>Metazoa</taxon>
        <taxon>Ecdysozoa</taxon>
        <taxon>Arthropoda</taxon>
        <taxon>Hexapoda</taxon>
        <taxon>Insecta</taxon>
        <taxon>Pterygota</taxon>
        <taxon>Neoptera</taxon>
        <taxon>Endopterygota</taxon>
        <taxon>Hymenoptera</taxon>
        <taxon>Apocrita</taxon>
        <taxon>Ichneumonoidea</taxon>
        <taxon>Braconidae</taxon>
        <taxon>Aphidiinae</taxon>
        <taxon>Aphidius</taxon>
    </lineage>
</organism>
<dbReference type="Proteomes" id="UP000639338">
    <property type="component" value="Unassembled WGS sequence"/>
</dbReference>
<dbReference type="EMBL" id="JACMRX010000003">
    <property type="protein sequence ID" value="KAF7992973.1"/>
    <property type="molecule type" value="Genomic_DNA"/>
</dbReference>
<evidence type="ECO:0008006" key="3">
    <source>
        <dbReference type="Google" id="ProtNLM"/>
    </source>
</evidence>
<dbReference type="InterPro" id="IPR020339">
    <property type="entry name" value="C20orf85-like"/>
</dbReference>
<dbReference type="OrthoDB" id="10031946at2759"/>
<proteinExistence type="predicted"/>
<comment type="caution">
    <text evidence="1">The sequence shown here is derived from an EMBL/GenBank/DDBJ whole genome shotgun (WGS) entry which is preliminary data.</text>
</comment>
<sequence length="166" mass="19501">MAEDEKQDIEEKKILHEEVKIKIDKINYSRQTERPRGTVCFDNIRKDLIKRERIAQSTWHQRFGHLSGENFKKVLSNECKNLGIPIDTFERKLNKQNDTDNKSIIMIKSSPIIPKTSSAFIGWRSSLPKYNLEYFGKLYVSPVQTIEPPIKPNEFRIDKQTFIYLG</sequence>
<reference evidence="1 2" key="1">
    <citation type="submission" date="2020-08" db="EMBL/GenBank/DDBJ databases">
        <title>Aphidius gifuensis genome sequencing and assembly.</title>
        <authorList>
            <person name="Du Z."/>
        </authorList>
    </citation>
    <scope>NUCLEOTIDE SEQUENCE [LARGE SCALE GENOMIC DNA]</scope>
    <source>
        <strain evidence="1">YNYX2018</strain>
        <tissue evidence="1">Adults</tissue>
    </source>
</reference>
<dbReference type="PANTHER" id="PTHR31909">
    <property type="entry name" value="CHROMOSOME 20 ORF85 FAMILY MEMBER"/>
    <property type="match status" value="1"/>
</dbReference>
<name>A0A835CT69_APHGI</name>
<accession>A0A835CT69</accession>
<dbReference type="AlphaFoldDB" id="A0A835CT69"/>